<keyword evidence="16" id="KW-0325">Glycoprotein</keyword>
<evidence type="ECO:0000256" key="13">
    <source>
        <dbReference type="ARBA" id="ARBA00022989"/>
    </source>
</evidence>
<evidence type="ECO:0000256" key="11">
    <source>
        <dbReference type="ARBA" id="ARBA00022840"/>
    </source>
</evidence>
<evidence type="ECO:0000256" key="2">
    <source>
        <dbReference type="ARBA" id="ARBA00012513"/>
    </source>
</evidence>
<dbReference type="EMBL" id="WJQU01000004">
    <property type="protein sequence ID" value="KAJ6635912.1"/>
    <property type="molecule type" value="Genomic_DNA"/>
</dbReference>
<evidence type="ECO:0000256" key="15">
    <source>
        <dbReference type="ARBA" id="ARBA00023136"/>
    </source>
</evidence>
<keyword evidence="6" id="KW-0812">Transmembrane</keyword>
<evidence type="ECO:0000256" key="4">
    <source>
        <dbReference type="ARBA" id="ARBA00022553"/>
    </source>
</evidence>
<dbReference type="Proteomes" id="UP001151699">
    <property type="component" value="Chromosome C"/>
</dbReference>
<keyword evidence="25" id="KW-1185">Reference proteome</keyword>
<gene>
    <name evidence="24" type="primary">PEK_0</name>
    <name evidence="24" type="ORF">Bhyg_14498</name>
</gene>
<dbReference type="Gene3D" id="3.30.200.20">
    <property type="entry name" value="Phosphorylase Kinase, domain 1"/>
    <property type="match status" value="1"/>
</dbReference>
<dbReference type="GO" id="GO:0005634">
    <property type="term" value="C:nucleus"/>
    <property type="evidence" value="ECO:0007669"/>
    <property type="project" value="TreeGrafter"/>
</dbReference>
<evidence type="ECO:0000256" key="12">
    <source>
        <dbReference type="ARBA" id="ARBA00022845"/>
    </source>
</evidence>
<dbReference type="PROSITE" id="PS00108">
    <property type="entry name" value="PROTEIN_KINASE_ST"/>
    <property type="match status" value="1"/>
</dbReference>
<evidence type="ECO:0000313" key="24">
    <source>
        <dbReference type="EMBL" id="KAJ6635912.1"/>
    </source>
</evidence>
<dbReference type="EC" id="2.7.11.1" evidence="2"/>
<feature type="region of interest" description="Disordered" evidence="21">
    <location>
        <begin position="692"/>
        <end position="730"/>
    </location>
</feature>
<dbReference type="InterPro" id="IPR050339">
    <property type="entry name" value="CC_SR_Kinase"/>
</dbReference>
<dbReference type="FunFam" id="1.10.510.10:FF:000251">
    <property type="entry name" value="eukaryotic translation initiation factor 2-alpha kinase 3"/>
    <property type="match status" value="1"/>
</dbReference>
<evidence type="ECO:0000256" key="17">
    <source>
        <dbReference type="ARBA" id="ARBA00023230"/>
    </source>
</evidence>
<dbReference type="GO" id="GO:0004694">
    <property type="term" value="F:eukaryotic translation initiation factor 2alpha kinase activity"/>
    <property type="evidence" value="ECO:0007669"/>
    <property type="project" value="TreeGrafter"/>
</dbReference>
<dbReference type="PANTHER" id="PTHR11042">
    <property type="entry name" value="EUKARYOTIC TRANSLATION INITIATION FACTOR 2-ALPHA KINASE EIF2-ALPHA KINASE -RELATED"/>
    <property type="match status" value="1"/>
</dbReference>
<keyword evidence="4" id="KW-0597">Phosphoprotein</keyword>
<keyword evidence="8 20" id="KW-0547">Nucleotide-binding</keyword>
<dbReference type="InterPro" id="IPR017441">
    <property type="entry name" value="Protein_kinase_ATP_BS"/>
</dbReference>
<evidence type="ECO:0000256" key="6">
    <source>
        <dbReference type="ARBA" id="ARBA00022692"/>
    </source>
</evidence>
<organism evidence="24 25">
    <name type="scientific">Pseudolycoriella hygida</name>
    <dbReference type="NCBI Taxonomy" id="35572"/>
    <lineage>
        <taxon>Eukaryota</taxon>
        <taxon>Metazoa</taxon>
        <taxon>Ecdysozoa</taxon>
        <taxon>Arthropoda</taxon>
        <taxon>Hexapoda</taxon>
        <taxon>Insecta</taxon>
        <taxon>Pterygota</taxon>
        <taxon>Neoptera</taxon>
        <taxon>Endopterygota</taxon>
        <taxon>Diptera</taxon>
        <taxon>Nematocera</taxon>
        <taxon>Sciaroidea</taxon>
        <taxon>Sciaridae</taxon>
        <taxon>Pseudolycoriella</taxon>
    </lineage>
</organism>
<keyword evidence="24" id="KW-0648">Protein biosynthesis</keyword>
<keyword evidence="14" id="KW-0346">Stress response</keyword>
<dbReference type="InterPro" id="IPR015943">
    <property type="entry name" value="WD40/YVTN_repeat-like_dom_sf"/>
</dbReference>
<keyword evidence="10" id="KW-0256">Endoplasmic reticulum</keyword>
<evidence type="ECO:0000256" key="8">
    <source>
        <dbReference type="ARBA" id="ARBA00022741"/>
    </source>
</evidence>
<dbReference type="SUPFAM" id="SSF50998">
    <property type="entry name" value="Quinoprotein alcohol dehydrogenase-like"/>
    <property type="match status" value="1"/>
</dbReference>
<feature type="compositionally biased region" description="Low complexity" evidence="21">
    <location>
        <begin position="700"/>
        <end position="709"/>
    </location>
</feature>
<proteinExistence type="inferred from homology"/>
<evidence type="ECO:0000256" key="14">
    <source>
        <dbReference type="ARBA" id="ARBA00023016"/>
    </source>
</evidence>
<dbReference type="InterPro" id="IPR011009">
    <property type="entry name" value="Kinase-like_dom_sf"/>
</dbReference>
<dbReference type="SUPFAM" id="SSF56112">
    <property type="entry name" value="Protein kinase-like (PK-like)"/>
    <property type="match status" value="1"/>
</dbReference>
<accession>A0A9Q0MQ19</accession>
<dbReference type="GO" id="GO:0006986">
    <property type="term" value="P:response to unfolded protein"/>
    <property type="evidence" value="ECO:0007669"/>
    <property type="project" value="UniProtKB-KW"/>
</dbReference>
<dbReference type="PROSITE" id="PS00107">
    <property type="entry name" value="PROTEIN_KINASE_ATP"/>
    <property type="match status" value="1"/>
</dbReference>
<feature type="compositionally biased region" description="Acidic residues" evidence="21">
    <location>
        <begin position="711"/>
        <end position="722"/>
    </location>
</feature>
<dbReference type="InterPro" id="IPR011047">
    <property type="entry name" value="Quinoprotein_ADH-like_sf"/>
</dbReference>
<dbReference type="GO" id="GO:0005789">
    <property type="term" value="C:endoplasmic reticulum membrane"/>
    <property type="evidence" value="ECO:0007669"/>
    <property type="project" value="UniProtKB-SubCell"/>
</dbReference>
<evidence type="ECO:0000256" key="21">
    <source>
        <dbReference type="SAM" id="MobiDB-lite"/>
    </source>
</evidence>
<keyword evidence="17" id="KW-0834">Unfolded protein response</keyword>
<keyword evidence="15" id="KW-0472">Membrane</keyword>
<dbReference type="Gene3D" id="1.10.510.10">
    <property type="entry name" value="Transferase(Phosphotransferase) domain 1"/>
    <property type="match status" value="1"/>
</dbReference>
<evidence type="ECO:0000256" key="7">
    <source>
        <dbReference type="ARBA" id="ARBA00022729"/>
    </source>
</evidence>
<evidence type="ECO:0000256" key="1">
    <source>
        <dbReference type="ARBA" id="ARBA00004115"/>
    </source>
</evidence>
<feature type="compositionally biased region" description="Polar residues" evidence="21">
    <location>
        <begin position="906"/>
        <end position="922"/>
    </location>
</feature>
<dbReference type="GO" id="GO:0003743">
    <property type="term" value="F:translation initiation factor activity"/>
    <property type="evidence" value="ECO:0007669"/>
    <property type="project" value="UniProtKB-KW"/>
</dbReference>
<feature type="domain" description="Protein kinase" evidence="23">
    <location>
        <begin position="526"/>
        <end position="1024"/>
    </location>
</feature>
<evidence type="ECO:0000259" key="23">
    <source>
        <dbReference type="PROSITE" id="PS50011"/>
    </source>
</evidence>
<dbReference type="Pfam" id="PF00069">
    <property type="entry name" value="Pkinase"/>
    <property type="match status" value="2"/>
</dbReference>
<protein>
    <recommendedName>
        <fullName evidence="2">non-specific serine/threonine protein kinase</fullName>
        <ecNumber evidence="2">2.7.11.1</ecNumber>
    </recommendedName>
    <alternativeName>
        <fullName evidence="19">PRKR-like endoplasmic reticulum kinase</fullName>
    </alternativeName>
</protein>
<dbReference type="InterPro" id="IPR000719">
    <property type="entry name" value="Prot_kinase_dom"/>
</dbReference>
<comment type="subcellular location">
    <subcellularLocation>
        <location evidence="1">Endoplasmic reticulum membrane</location>
        <topology evidence="1">Single-pass type I membrane protein</topology>
    </subcellularLocation>
</comment>
<comment type="similarity">
    <text evidence="18">Belongs to the protein kinase superfamily. Ser/Thr protein kinase family. GCN2 subfamily.</text>
</comment>
<dbReference type="OrthoDB" id="341578at2759"/>
<keyword evidence="13" id="KW-1133">Transmembrane helix</keyword>
<evidence type="ECO:0000256" key="3">
    <source>
        <dbReference type="ARBA" id="ARBA00022527"/>
    </source>
</evidence>
<evidence type="ECO:0000256" key="16">
    <source>
        <dbReference type="ARBA" id="ARBA00023180"/>
    </source>
</evidence>
<evidence type="ECO:0000256" key="10">
    <source>
        <dbReference type="ARBA" id="ARBA00022824"/>
    </source>
</evidence>
<dbReference type="InterPro" id="IPR008271">
    <property type="entry name" value="Ser/Thr_kinase_AS"/>
</dbReference>
<dbReference type="PROSITE" id="PS50011">
    <property type="entry name" value="PROTEIN_KINASE_DOM"/>
    <property type="match status" value="1"/>
</dbReference>
<evidence type="ECO:0000313" key="25">
    <source>
        <dbReference type="Proteomes" id="UP001151699"/>
    </source>
</evidence>
<keyword evidence="9 24" id="KW-0418">Kinase</keyword>
<sequence length="1062" mass="121299">MEHFNIVWKFIIYLLFLTKFVKCDKNVPGNNEQLPYCGGSDTRDTSHSLLFVSTLDGRLSAIDIGNGTLEWSVPTNPGPLLSSSIHNFEMAHNFQSVRLIPSLNGNLYKFDGEDIEPISVTADDLLSSSYKFPEELVTNLVISGGKDTRSYAVSARNGRVMYECSINGCKDTTDFNNDLDQYSGPYEIEKEHIPELDDMIIIRRETQTVRAVDLLRGSERWNFSVGTHELELVKSNNCHNRPHSEKEKAFLDLELKVILSEGIVCAVNKRTPNVVLWQYQFDHPIVNAWKNVKDDLVKLNLFSYKHLPFSANDSPNLDGLTPEVYVAMYDKQLYIQESENMKSIFTMKDRKFLESLKIPWKPYSVPTSEYAMIEGTLTGEDKQETFVTALSVLQGSEYVNGNGYFLYSNVKAKKNLVCDDINATKSNHQRIDDADNRLENDMPLSIVSLWFWWKEIFIISSTTALLLNFLLTRRLSAEREVVIVERHVEIKVPVTPDVPDDDRLPRRSVSESANNDNFVSRFQDDFDMVQCLGKGGFGVVFEVKNKLDDCRYAIKRINLPNGQESRDRVMREVKTLAHCEHRNIVRYFQAWVETPPAGWQENEDKIWMDRQALSHSIDIDSPSEFSPPAPKFDGTNAVVSEVVSPNQLNSWILNLNTNECINFDDDDLNRKTSFKAESENTDTDSFIQFREYTNSEEPFSQSKSSSKSVSIDDDATGIDDTNDSFPIVFKEPTQSSVSATNSKSYSIEFKERSTTGRKQRTYSVNDEYLNSLRKDTGGSFNSKAIESVDTSANDNKLVPFRKTHRRPMSLDLSNRRNVPFFHENKVYLYIQMQLCKKQSLKDWLRLNSLEMRQQQIVPIFKQIVDGVEYCHLKGLIHRDLKPSNIFFSLDGQIKIGDFGLVTDMSDTTNAPNSPSGDANGSSPKRVKHTEQVGTHLYMSPEQVARERYNYKVDIYSLGLIFFELLVVFCTEMERIKTLTSLRESEFPADFHLSFPDEYKLLKLMLSKSPLKRPTTIGIRSHAPLSEPTSSEWHFDLPPRRRDSHASICLTNSSSSDIPPINS</sequence>
<dbReference type="PANTHER" id="PTHR11042:SF91">
    <property type="entry name" value="EUKARYOTIC TRANSLATION INITIATION FACTOR 2-ALPHA KINASE"/>
    <property type="match status" value="1"/>
</dbReference>
<evidence type="ECO:0000256" key="18">
    <source>
        <dbReference type="ARBA" id="ARBA00037982"/>
    </source>
</evidence>
<evidence type="ECO:0000256" key="19">
    <source>
        <dbReference type="ARBA" id="ARBA00041500"/>
    </source>
</evidence>
<keyword evidence="11 20" id="KW-0067">ATP-binding</keyword>
<comment type="caution">
    <text evidence="24">The sequence shown here is derived from an EMBL/GenBank/DDBJ whole genome shotgun (WGS) entry which is preliminary data.</text>
</comment>
<dbReference type="FunFam" id="3.30.200.20:FF:000193">
    <property type="entry name" value="Eukaryotic translation initiation factor 2-alpha kinase 3"/>
    <property type="match status" value="1"/>
</dbReference>
<feature type="region of interest" description="Disordered" evidence="21">
    <location>
        <begin position="906"/>
        <end position="926"/>
    </location>
</feature>
<keyword evidence="7 22" id="KW-0732">Signal</keyword>
<feature type="chain" id="PRO_5040473710" description="non-specific serine/threonine protein kinase" evidence="22">
    <location>
        <begin position="24"/>
        <end position="1062"/>
    </location>
</feature>
<dbReference type="AlphaFoldDB" id="A0A9Q0MQ19"/>
<reference evidence="24" key="1">
    <citation type="submission" date="2022-07" db="EMBL/GenBank/DDBJ databases">
        <authorList>
            <person name="Trinca V."/>
            <person name="Uliana J.V.C."/>
            <person name="Torres T.T."/>
            <person name="Ward R.J."/>
            <person name="Monesi N."/>
        </authorList>
    </citation>
    <scope>NUCLEOTIDE SEQUENCE</scope>
    <source>
        <strain evidence="24">HSMRA1968</strain>
        <tissue evidence="24">Whole embryos</tissue>
    </source>
</reference>
<dbReference type="SMART" id="SM00220">
    <property type="entry name" value="S_TKc"/>
    <property type="match status" value="1"/>
</dbReference>
<evidence type="ECO:0000256" key="9">
    <source>
        <dbReference type="ARBA" id="ARBA00022777"/>
    </source>
</evidence>
<evidence type="ECO:0000256" key="20">
    <source>
        <dbReference type="PROSITE-ProRule" id="PRU10141"/>
    </source>
</evidence>
<keyword evidence="3" id="KW-0723">Serine/threonine-protein kinase</keyword>
<evidence type="ECO:0000256" key="5">
    <source>
        <dbReference type="ARBA" id="ARBA00022679"/>
    </source>
</evidence>
<name>A0A9Q0MQ19_9DIPT</name>
<feature type="binding site" evidence="20">
    <location>
        <position position="555"/>
    </location>
    <ligand>
        <name>ATP</name>
        <dbReference type="ChEBI" id="CHEBI:30616"/>
    </ligand>
</feature>
<keyword evidence="12" id="KW-0810">Translation regulation</keyword>
<feature type="signal peptide" evidence="22">
    <location>
        <begin position="1"/>
        <end position="23"/>
    </location>
</feature>
<keyword evidence="5" id="KW-0808">Transferase</keyword>
<dbReference type="GO" id="GO:0005524">
    <property type="term" value="F:ATP binding"/>
    <property type="evidence" value="ECO:0007669"/>
    <property type="project" value="UniProtKB-UniRule"/>
</dbReference>
<evidence type="ECO:0000256" key="22">
    <source>
        <dbReference type="SAM" id="SignalP"/>
    </source>
</evidence>
<keyword evidence="24" id="KW-0396">Initiation factor</keyword>
<dbReference type="Gene3D" id="2.130.10.10">
    <property type="entry name" value="YVTN repeat-like/Quinoprotein amine dehydrogenase"/>
    <property type="match status" value="1"/>
</dbReference>